<dbReference type="AlphaFoldDB" id="A0A6N6N1T1"/>
<evidence type="ECO:0000256" key="7">
    <source>
        <dbReference type="ARBA" id="ARBA00029447"/>
    </source>
</evidence>
<dbReference type="GO" id="GO:0006935">
    <property type="term" value="P:chemotaxis"/>
    <property type="evidence" value="ECO:0007669"/>
    <property type="project" value="UniProtKB-ARBA"/>
</dbReference>
<sequence length="600" mass="64507">MLKNLSIRNKILSLLLLMLLCIGVTVGMLVNTMGTIERFSTSTTQKTMLRMEKDKLRTASHSMAVSLADLVRDMPEDMREEAIRKAVKNIRFEKDKSGYFFVYTGTTVVSVPPKPSLRGKDLSTAKDKNGIFFVKELSKQAAAGGGFVEYIFPKPGKGDQPKLGYAESIPGTDYWIGTGIYIDNIAEEEAAVASAIHEIVQSETLMQLGFIAAILLLVVLPLSLIIIRAITNPLHETMNAADAVANGDLEVRMNPQGSDEISQMQSSLNAMVATLGENMESIKIKEAEANKQAQAAEAAAQQAREAMEQAAVATREGKMAAADSLAGVVSTLNSTSDDIARMSSEVSHGTEVQMARISEAATAMEEMNATVLEVARNAGEAADHADRSRDIAQEGSQLVSRTVDAMTNLQELTMTLRKNMHKLDEQSEAIGQVMHVINDIADQTNLLALNAAIEAARAGEAGRGFAVVADEVRKLAEKTMSATGEVGNNIQGIQQLTHLNVEGIDNAVEAIDSTTGITDDSGRKLEEIVHMAQETAAQVQSIAAAAEEQSAASEQITRSVDEINNIARDNTELMSQANNDINALAKLAQEITDQVESLKS</sequence>
<comment type="similarity">
    <text evidence="7">Belongs to the methyl-accepting chemotaxis (MCP) protein family.</text>
</comment>
<dbReference type="SUPFAM" id="SSF58104">
    <property type="entry name" value="Methyl-accepting chemotaxis protein (MCP) signaling domain"/>
    <property type="match status" value="1"/>
</dbReference>
<dbReference type="Pfam" id="PF00015">
    <property type="entry name" value="MCPsignal"/>
    <property type="match status" value="1"/>
</dbReference>
<evidence type="ECO:0000259" key="11">
    <source>
        <dbReference type="PROSITE" id="PS50111"/>
    </source>
</evidence>
<evidence type="ECO:0000256" key="10">
    <source>
        <dbReference type="SAM" id="Phobius"/>
    </source>
</evidence>
<dbReference type="RefSeq" id="WP_151150691.1">
    <property type="nucleotide sequence ID" value="NZ_WAIE01000003.1"/>
</dbReference>
<keyword evidence="4 10" id="KW-1133">Transmembrane helix</keyword>
<dbReference type="Gene3D" id="1.10.287.950">
    <property type="entry name" value="Methyl-accepting chemotaxis protein"/>
    <property type="match status" value="1"/>
</dbReference>
<evidence type="ECO:0000259" key="12">
    <source>
        <dbReference type="PROSITE" id="PS50885"/>
    </source>
</evidence>
<evidence type="ECO:0000256" key="9">
    <source>
        <dbReference type="SAM" id="Coils"/>
    </source>
</evidence>
<evidence type="ECO:0000256" key="4">
    <source>
        <dbReference type="ARBA" id="ARBA00022989"/>
    </source>
</evidence>
<dbReference type="OrthoDB" id="9787709at2"/>
<dbReference type="GO" id="GO:0005886">
    <property type="term" value="C:plasma membrane"/>
    <property type="evidence" value="ECO:0007669"/>
    <property type="project" value="UniProtKB-SubCell"/>
</dbReference>
<dbReference type="InterPro" id="IPR003660">
    <property type="entry name" value="HAMP_dom"/>
</dbReference>
<gene>
    <name evidence="13" type="ORF">F8A88_08315</name>
</gene>
<dbReference type="Gene3D" id="3.30.450.20">
    <property type="entry name" value="PAS domain"/>
    <property type="match status" value="1"/>
</dbReference>
<feature type="domain" description="Methyl-accepting transducer" evidence="11">
    <location>
        <begin position="328"/>
        <end position="564"/>
    </location>
</feature>
<reference evidence="13 14" key="1">
    <citation type="journal article" date="2017" name="Int. J. Syst. Evol. Microbiol.">
        <title>Desulfovibrio senegalensis sp. nov., a mesophilic sulfate reducer isolated from marine sediment.</title>
        <authorList>
            <person name="Thioye A."/>
            <person name="Gam Z.B.A."/>
            <person name="Mbengue M."/>
            <person name="Cayol J.L."/>
            <person name="Joseph-Bartoli M."/>
            <person name="Toure-Kane C."/>
            <person name="Labat M."/>
        </authorList>
    </citation>
    <scope>NUCLEOTIDE SEQUENCE [LARGE SCALE GENOMIC DNA]</scope>
    <source>
        <strain evidence="13 14">DSM 101509</strain>
    </source>
</reference>
<evidence type="ECO:0000256" key="5">
    <source>
        <dbReference type="ARBA" id="ARBA00023136"/>
    </source>
</evidence>
<dbReference type="Gene3D" id="1.10.8.500">
    <property type="entry name" value="HAMP domain in histidine kinase"/>
    <property type="match status" value="1"/>
</dbReference>
<comment type="subcellular location">
    <subcellularLocation>
        <location evidence="1">Cell membrane</location>
        <topology evidence="1">Multi-pass membrane protein</topology>
    </subcellularLocation>
</comment>
<evidence type="ECO:0000256" key="8">
    <source>
        <dbReference type="PROSITE-ProRule" id="PRU00284"/>
    </source>
</evidence>
<dbReference type="PANTHER" id="PTHR32089:SF112">
    <property type="entry name" value="LYSOZYME-LIKE PROTEIN-RELATED"/>
    <property type="match status" value="1"/>
</dbReference>
<keyword evidence="9" id="KW-0175">Coiled coil</keyword>
<organism evidence="13 14">
    <name type="scientific">Pseudodesulfovibrio senegalensis</name>
    <dbReference type="NCBI Taxonomy" id="1721087"/>
    <lineage>
        <taxon>Bacteria</taxon>
        <taxon>Pseudomonadati</taxon>
        <taxon>Thermodesulfobacteriota</taxon>
        <taxon>Desulfovibrionia</taxon>
        <taxon>Desulfovibrionales</taxon>
        <taxon>Desulfovibrionaceae</taxon>
    </lineage>
</organism>
<feature type="coiled-coil region" evidence="9">
    <location>
        <begin position="279"/>
        <end position="316"/>
    </location>
</feature>
<dbReference type="Pfam" id="PF00672">
    <property type="entry name" value="HAMP"/>
    <property type="match status" value="1"/>
</dbReference>
<protein>
    <submittedName>
        <fullName evidence="13">HAMP domain-containing protein</fullName>
    </submittedName>
</protein>
<evidence type="ECO:0000256" key="3">
    <source>
        <dbReference type="ARBA" id="ARBA00022692"/>
    </source>
</evidence>
<evidence type="ECO:0000313" key="13">
    <source>
        <dbReference type="EMBL" id="KAB1441598.1"/>
    </source>
</evidence>
<dbReference type="PROSITE" id="PS50885">
    <property type="entry name" value="HAMP"/>
    <property type="match status" value="1"/>
</dbReference>
<evidence type="ECO:0000256" key="6">
    <source>
        <dbReference type="ARBA" id="ARBA00023224"/>
    </source>
</evidence>
<dbReference type="Proteomes" id="UP000438699">
    <property type="component" value="Unassembled WGS sequence"/>
</dbReference>
<dbReference type="SMART" id="SM00304">
    <property type="entry name" value="HAMP"/>
    <property type="match status" value="1"/>
</dbReference>
<keyword evidence="3 10" id="KW-0812">Transmembrane</keyword>
<keyword evidence="2" id="KW-1003">Cell membrane</keyword>
<evidence type="ECO:0000256" key="1">
    <source>
        <dbReference type="ARBA" id="ARBA00004651"/>
    </source>
</evidence>
<evidence type="ECO:0000256" key="2">
    <source>
        <dbReference type="ARBA" id="ARBA00022475"/>
    </source>
</evidence>
<dbReference type="PANTHER" id="PTHR32089">
    <property type="entry name" value="METHYL-ACCEPTING CHEMOTAXIS PROTEIN MCPB"/>
    <property type="match status" value="1"/>
</dbReference>
<dbReference type="PROSITE" id="PS50111">
    <property type="entry name" value="CHEMOTAXIS_TRANSDUC_2"/>
    <property type="match status" value="1"/>
</dbReference>
<dbReference type="CDD" id="cd06225">
    <property type="entry name" value="HAMP"/>
    <property type="match status" value="1"/>
</dbReference>
<dbReference type="FunFam" id="1.10.287.950:FF:000001">
    <property type="entry name" value="Methyl-accepting chemotaxis sensory transducer"/>
    <property type="match status" value="1"/>
</dbReference>
<keyword evidence="6 8" id="KW-0807">Transducer</keyword>
<dbReference type="CDD" id="cd11386">
    <property type="entry name" value="MCP_signal"/>
    <property type="match status" value="1"/>
</dbReference>
<dbReference type="SMART" id="SM00283">
    <property type="entry name" value="MA"/>
    <property type="match status" value="1"/>
</dbReference>
<keyword evidence="5 10" id="KW-0472">Membrane</keyword>
<keyword evidence="14" id="KW-1185">Reference proteome</keyword>
<dbReference type="InterPro" id="IPR004089">
    <property type="entry name" value="MCPsignal_dom"/>
</dbReference>
<dbReference type="InterPro" id="IPR004010">
    <property type="entry name" value="Double_Cache_2"/>
</dbReference>
<name>A0A6N6N1T1_9BACT</name>
<accession>A0A6N6N1T1</accession>
<comment type="caution">
    <text evidence="13">The sequence shown here is derived from an EMBL/GenBank/DDBJ whole genome shotgun (WGS) entry which is preliminary data.</text>
</comment>
<evidence type="ECO:0000313" key="14">
    <source>
        <dbReference type="Proteomes" id="UP000438699"/>
    </source>
</evidence>
<dbReference type="InterPro" id="IPR033480">
    <property type="entry name" value="sCache_2"/>
</dbReference>
<dbReference type="GO" id="GO:0007165">
    <property type="term" value="P:signal transduction"/>
    <property type="evidence" value="ECO:0007669"/>
    <property type="project" value="UniProtKB-KW"/>
</dbReference>
<feature type="domain" description="HAMP" evidence="12">
    <location>
        <begin position="228"/>
        <end position="280"/>
    </location>
</feature>
<dbReference type="EMBL" id="WAIE01000003">
    <property type="protein sequence ID" value="KAB1441598.1"/>
    <property type="molecule type" value="Genomic_DNA"/>
</dbReference>
<feature type="transmembrane region" description="Helical" evidence="10">
    <location>
        <begin position="208"/>
        <end position="230"/>
    </location>
</feature>
<proteinExistence type="inferred from homology"/>
<dbReference type="SMART" id="SM01049">
    <property type="entry name" value="Cache_2"/>
    <property type="match status" value="1"/>
</dbReference>
<dbReference type="Pfam" id="PF08269">
    <property type="entry name" value="dCache_2"/>
    <property type="match status" value="1"/>
</dbReference>